<dbReference type="GO" id="GO:0016878">
    <property type="term" value="F:acid-thiol ligase activity"/>
    <property type="evidence" value="ECO:0007669"/>
    <property type="project" value="UniProtKB-ARBA"/>
</dbReference>
<dbReference type="InterPro" id="IPR045851">
    <property type="entry name" value="AMP-bd_C_sf"/>
</dbReference>
<gene>
    <name evidence="2" type="primary">aas_2</name>
    <name evidence="2" type="ORF">BSF38_05663</name>
</gene>
<evidence type="ECO:0000313" key="2">
    <source>
        <dbReference type="EMBL" id="APW64073.1"/>
    </source>
</evidence>
<dbReference type="RefSeq" id="WP_083714035.1">
    <property type="nucleotide sequence ID" value="NZ_CP019082.1"/>
</dbReference>
<name>A0A1U7CYW0_9BACT</name>
<feature type="domain" description="AMP-dependent synthetase/ligase" evidence="1">
    <location>
        <begin position="39"/>
        <end position="412"/>
    </location>
</feature>
<evidence type="ECO:0000259" key="1">
    <source>
        <dbReference type="Pfam" id="PF00501"/>
    </source>
</evidence>
<dbReference type="STRING" id="1387353.BSF38_05663"/>
<dbReference type="InterPro" id="IPR020845">
    <property type="entry name" value="AMP-binding_CS"/>
</dbReference>
<dbReference type="PANTHER" id="PTHR43767:SF1">
    <property type="entry name" value="NONRIBOSOMAL PEPTIDE SYNTHASE PES1 (EUROFUNG)-RELATED"/>
    <property type="match status" value="1"/>
</dbReference>
<dbReference type="Gene3D" id="3.40.50.12780">
    <property type="entry name" value="N-terminal domain of ligase-like"/>
    <property type="match status" value="1"/>
</dbReference>
<dbReference type="Gene3D" id="3.30.300.30">
    <property type="match status" value="1"/>
</dbReference>
<dbReference type="Proteomes" id="UP000186309">
    <property type="component" value="Chromosome"/>
</dbReference>
<proteinExistence type="predicted"/>
<reference evidence="3" key="1">
    <citation type="submission" date="2016-12" db="EMBL/GenBank/DDBJ databases">
        <title>Comparative genomics of four Isosphaeraceae planctomycetes: a common pool of plasmids and glycoside hydrolase genes.</title>
        <authorList>
            <person name="Ivanova A."/>
        </authorList>
    </citation>
    <scope>NUCLEOTIDE SEQUENCE [LARGE SCALE GENOMIC DNA]</scope>
    <source>
        <strain evidence="3">PX4</strain>
    </source>
</reference>
<protein>
    <submittedName>
        <fullName evidence="2">Bifunctional protein Aas</fullName>
    </submittedName>
</protein>
<dbReference type="Pfam" id="PF00501">
    <property type="entry name" value="AMP-binding"/>
    <property type="match status" value="1"/>
</dbReference>
<dbReference type="PROSITE" id="PS00455">
    <property type="entry name" value="AMP_BINDING"/>
    <property type="match status" value="1"/>
</dbReference>
<evidence type="ECO:0000313" key="3">
    <source>
        <dbReference type="Proteomes" id="UP000186309"/>
    </source>
</evidence>
<keyword evidence="3" id="KW-1185">Reference proteome</keyword>
<dbReference type="EMBL" id="CP019082">
    <property type="protein sequence ID" value="APW64073.1"/>
    <property type="molecule type" value="Genomic_DNA"/>
</dbReference>
<dbReference type="InterPro" id="IPR050237">
    <property type="entry name" value="ATP-dep_AMP-bd_enzyme"/>
</dbReference>
<dbReference type="KEGG" id="pbor:BSF38_05663"/>
<dbReference type="InterPro" id="IPR042099">
    <property type="entry name" value="ANL_N_sf"/>
</dbReference>
<dbReference type="OrthoDB" id="9757771at2"/>
<accession>A0A1U7CYW0</accession>
<dbReference type="AlphaFoldDB" id="A0A1U7CYW0"/>
<dbReference type="InterPro" id="IPR000873">
    <property type="entry name" value="AMP-dep_synth/lig_dom"/>
</dbReference>
<dbReference type="SUPFAM" id="SSF56801">
    <property type="entry name" value="Acetyl-CoA synthetase-like"/>
    <property type="match status" value="1"/>
</dbReference>
<dbReference type="PANTHER" id="PTHR43767">
    <property type="entry name" value="LONG-CHAIN-FATTY-ACID--COA LIGASE"/>
    <property type="match status" value="1"/>
</dbReference>
<sequence>MTVTSAAAADSVDIEGHGVPRPLSPLPSEWRSLSHAFIKQARLHPSRIAMRDSTGVKLTYGETFLRAAVLSRVLARDLGSEDYVGLILPPMVPSAVANLALGLLGKIPVNLNFTTNQAMIDSAIEQCGIRQVVTSARVLDKCQMQPKAELILLEDVPPRVKLADKLWGAAVSRFAPESTLGKFLPGLTRRGLDDLATVIFTSGSTGEPKGVMLSHRNILSNVHQIEEQIHLHENEVILGILPFFHSFGFTVGLWTPLALGKSVVYHFNPLDARTIGKLCEDHDVTLIAGTPSFTRFYLKNCRPEQFRALTHLLLGAEKLKPETYRDINETLKIEPMEGYGTTELSPVVAVNIPAEMDLGAGRTIHGNRPGTVGVPVPGTSVKTICPDTGADLPKGAVGMICVKGPQVMLGYLNKPEATAKVLRDGWYSTGDLGFVDPDGFLKITDRLSRFSKIAGEMVPHVGVESAIMEATGVDEHHVAVTSLPDPKHGERICVLYTDLGVAPDEVHRRLMAAGVPRLWIPSVRDFVRVDEIPITGTGKIDLRSLRDLAQKQPVA</sequence>
<organism evidence="2 3">
    <name type="scientific">Paludisphaera borealis</name>
    <dbReference type="NCBI Taxonomy" id="1387353"/>
    <lineage>
        <taxon>Bacteria</taxon>
        <taxon>Pseudomonadati</taxon>
        <taxon>Planctomycetota</taxon>
        <taxon>Planctomycetia</taxon>
        <taxon>Isosphaerales</taxon>
        <taxon>Isosphaeraceae</taxon>
        <taxon>Paludisphaera</taxon>
    </lineage>
</organism>